<feature type="region of interest" description="Disordered" evidence="1">
    <location>
        <begin position="1"/>
        <end position="26"/>
    </location>
</feature>
<evidence type="ECO:0000256" key="1">
    <source>
        <dbReference type="SAM" id="MobiDB-lite"/>
    </source>
</evidence>
<accession>A0A8H6X722</accession>
<feature type="compositionally biased region" description="Basic and acidic residues" evidence="1">
    <location>
        <begin position="114"/>
        <end position="125"/>
    </location>
</feature>
<dbReference type="Proteomes" id="UP000623467">
    <property type="component" value="Unassembled WGS sequence"/>
</dbReference>
<organism evidence="2 3">
    <name type="scientific">Mycena sanguinolenta</name>
    <dbReference type="NCBI Taxonomy" id="230812"/>
    <lineage>
        <taxon>Eukaryota</taxon>
        <taxon>Fungi</taxon>
        <taxon>Dikarya</taxon>
        <taxon>Basidiomycota</taxon>
        <taxon>Agaricomycotina</taxon>
        <taxon>Agaricomycetes</taxon>
        <taxon>Agaricomycetidae</taxon>
        <taxon>Agaricales</taxon>
        <taxon>Marasmiineae</taxon>
        <taxon>Mycenaceae</taxon>
        <taxon>Mycena</taxon>
    </lineage>
</organism>
<evidence type="ECO:0000313" key="3">
    <source>
        <dbReference type="Proteomes" id="UP000623467"/>
    </source>
</evidence>
<feature type="region of interest" description="Disordered" evidence="1">
    <location>
        <begin position="101"/>
        <end position="138"/>
    </location>
</feature>
<reference evidence="2" key="1">
    <citation type="submission" date="2020-05" db="EMBL/GenBank/DDBJ databases">
        <title>Mycena genomes resolve the evolution of fungal bioluminescence.</title>
        <authorList>
            <person name="Tsai I.J."/>
        </authorList>
    </citation>
    <scope>NUCLEOTIDE SEQUENCE</scope>
    <source>
        <strain evidence="2">160909Yilan</strain>
    </source>
</reference>
<dbReference type="OrthoDB" id="2992450at2759"/>
<gene>
    <name evidence="2" type="ORF">MSAN_02339300</name>
</gene>
<sequence>MRYEFDPFSPDPNSESYLPDPENPSQSKLRLWIHGYNLKRRYSPKKNRARRRRRRDSFLQHQADLAQYMDLGRTTESTEPGEMPFILVGWEDHLPGISEDEEIRHWTGETMSDPGHDSIDSEDASRFSGSPRKWYTFH</sequence>
<feature type="compositionally biased region" description="Basic residues" evidence="1">
    <location>
        <begin position="42"/>
        <end position="55"/>
    </location>
</feature>
<protein>
    <submittedName>
        <fullName evidence="2">Uncharacterized protein</fullName>
    </submittedName>
</protein>
<dbReference type="EMBL" id="JACAZH010000041">
    <property type="protein sequence ID" value="KAF7335286.1"/>
    <property type="molecule type" value="Genomic_DNA"/>
</dbReference>
<dbReference type="AlphaFoldDB" id="A0A8H6X722"/>
<proteinExistence type="predicted"/>
<keyword evidence="3" id="KW-1185">Reference proteome</keyword>
<evidence type="ECO:0000313" key="2">
    <source>
        <dbReference type="EMBL" id="KAF7335286.1"/>
    </source>
</evidence>
<comment type="caution">
    <text evidence="2">The sequence shown here is derived from an EMBL/GenBank/DDBJ whole genome shotgun (WGS) entry which is preliminary data.</text>
</comment>
<name>A0A8H6X722_9AGAR</name>
<feature type="region of interest" description="Disordered" evidence="1">
    <location>
        <begin position="42"/>
        <end position="82"/>
    </location>
</feature>